<reference evidence="3 4" key="2">
    <citation type="submission" date="2023-11" db="UniProtKB">
        <authorList>
            <consortium name="WormBaseParasite"/>
        </authorList>
    </citation>
    <scope>IDENTIFICATION</scope>
</reference>
<keyword evidence="1" id="KW-0472">Membrane</keyword>
<dbReference type="WBParaSite" id="TREG1_39450.6">
    <property type="protein sequence ID" value="TREG1_39450.6"/>
    <property type="gene ID" value="TREG1_39450"/>
</dbReference>
<protein>
    <submittedName>
        <fullName evidence="3 4">ODV-E66</fullName>
    </submittedName>
</protein>
<evidence type="ECO:0000313" key="5">
    <source>
        <dbReference type="WBParaSite" id="TREG1_39450.7"/>
    </source>
</evidence>
<accession>A0AA85JT59</accession>
<evidence type="ECO:0000313" key="3">
    <source>
        <dbReference type="WBParaSite" id="TREG1_39450.1"/>
    </source>
</evidence>
<dbReference type="Proteomes" id="UP000050795">
    <property type="component" value="Unassembled WGS sequence"/>
</dbReference>
<dbReference type="WBParaSite" id="TREG1_39450.5">
    <property type="protein sequence ID" value="TREG1_39450.5"/>
    <property type="gene ID" value="TREG1_39450"/>
</dbReference>
<evidence type="ECO:0000313" key="2">
    <source>
        <dbReference type="Proteomes" id="UP000050795"/>
    </source>
</evidence>
<dbReference type="WBParaSite" id="TREG1_39450.7">
    <property type="protein sequence ID" value="TREG1_39450.7"/>
    <property type="gene ID" value="TREG1_39450"/>
</dbReference>
<keyword evidence="1" id="KW-0812">Transmembrane</keyword>
<feature type="transmembrane region" description="Helical" evidence="1">
    <location>
        <begin position="69"/>
        <end position="88"/>
    </location>
</feature>
<dbReference type="WBParaSite" id="TREG1_39450.1">
    <property type="protein sequence ID" value="TREG1_39450.1"/>
    <property type="gene ID" value="TREG1_39450"/>
</dbReference>
<evidence type="ECO:0000256" key="1">
    <source>
        <dbReference type="SAM" id="Phobius"/>
    </source>
</evidence>
<dbReference type="WBParaSite" id="TREG1_39450.3">
    <property type="protein sequence ID" value="TREG1_39450.3"/>
    <property type="gene ID" value="TREG1_39450"/>
</dbReference>
<dbReference type="AlphaFoldDB" id="A0AA85JT59"/>
<sequence>MNTMKIKNGSSHCCCTYQSNGGNTNLRKRCNGGDSLQKSSLLKTSTTADSDVDDDDESTTTKLRTIIDIYVHCMLLTCVCIIIFVSSRPLTEDYLIRLIFGESLNYCNYTYIPSKNNYRRPYKVYD</sequence>
<keyword evidence="1" id="KW-1133">Transmembrane helix</keyword>
<dbReference type="WBParaSite" id="TREG1_39450.8">
    <property type="protein sequence ID" value="TREG1_39450.8"/>
    <property type="gene ID" value="TREG1_39450"/>
</dbReference>
<name>A0AA85JT59_TRIRE</name>
<dbReference type="WBParaSite" id="TREG1_39450.2">
    <property type="protein sequence ID" value="TREG1_39450.2"/>
    <property type="gene ID" value="TREG1_39450"/>
</dbReference>
<reference evidence="2" key="1">
    <citation type="submission" date="2022-06" db="EMBL/GenBank/DDBJ databases">
        <authorList>
            <person name="Berger JAMES D."/>
            <person name="Berger JAMES D."/>
        </authorList>
    </citation>
    <scope>NUCLEOTIDE SEQUENCE [LARGE SCALE GENOMIC DNA]</scope>
</reference>
<dbReference type="WBParaSite" id="TREG1_39450.4">
    <property type="protein sequence ID" value="TREG1_39450.4"/>
    <property type="gene ID" value="TREG1_39450"/>
</dbReference>
<proteinExistence type="predicted"/>
<keyword evidence="2" id="KW-1185">Reference proteome</keyword>
<evidence type="ECO:0000313" key="4">
    <source>
        <dbReference type="WBParaSite" id="TREG1_39450.2"/>
    </source>
</evidence>
<organism evidence="2 5">
    <name type="scientific">Trichobilharzia regenti</name>
    <name type="common">Nasal bird schistosome</name>
    <dbReference type="NCBI Taxonomy" id="157069"/>
    <lineage>
        <taxon>Eukaryota</taxon>
        <taxon>Metazoa</taxon>
        <taxon>Spiralia</taxon>
        <taxon>Lophotrochozoa</taxon>
        <taxon>Platyhelminthes</taxon>
        <taxon>Trematoda</taxon>
        <taxon>Digenea</taxon>
        <taxon>Strigeidida</taxon>
        <taxon>Schistosomatoidea</taxon>
        <taxon>Schistosomatidae</taxon>
        <taxon>Trichobilharzia</taxon>
    </lineage>
</organism>